<evidence type="ECO:0000313" key="2">
    <source>
        <dbReference type="EMBL" id="AYC40958.1"/>
    </source>
</evidence>
<feature type="transmembrane region" description="Helical" evidence="1">
    <location>
        <begin position="122"/>
        <end position="144"/>
    </location>
</feature>
<reference evidence="2 3" key="1">
    <citation type="submission" date="2018-09" db="EMBL/GenBank/DDBJ databases">
        <title>Production of Trimethoprim by Streptomyces sp. 3E-1.</title>
        <authorList>
            <person name="Kang H.J."/>
            <person name="Kim S.B."/>
        </authorList>
    </citation>
    <scope>NUCLEOTIDE SEQUENCE [LARGE SCALE GENOMIC DNA]</scope>
    <source>
        <strain evidence="2 3">3E-1</strain>
    </source>
</reference>
<keyword evidence="1" id="KW-0812">Transmembrane</keyword>
<organism evidence="2 3">
    <name type="scientific">Streptomyces griseorubiginosus</name>
    <dbReference type="NCBI Taxonomy" id="67304"/>
    <lineage>
        <taxon>Bacteria</taxon>
        <taxon>Bacillati</taxon>
        <taxon>Actinomycetota</taxon>
        <taxon>Actinomycetes</taxon>
        <taxon>Kitasatosporales</taxon>
        <taxon>Streptomycetaceae</taxon>
        <taxon>Streptomyces</taxon>
    </lineage>
</organism>
<keyword evidence="1" id="KW-0472">Membrane</keyword>
<feature type="transmembrane region" description="Helical" evidence="1">
    <location>
        <begin position="37"/>
        <end position="58"/>
    </location>
</feature>
<keyword evidence="1" id="KW-1133">Transmembrane helix</keyword>
<name>A0AAI8L4R0_9ACTN</name>
<dbReference type="Proteomes" id="UP000265765">
    <property type="component" value="Chromosome"/>
</dbReference>
<evidence type="ECO:0000313" key="3">
    <source>
        <dbReference type="Proteomes" id="UP000265765"/>
    </source>
</evidence>
<evidence type="ECO:0000256" key="1">
    <source>
        <dbReference type="SAM" id="Phobius"/>
    </source>
</evidence>
<dbReference type="AlphaFoldDB" id="A0AAI8L4R0"/>
<accession>A0AAI8L4R0</accession>
<proteinExistence type="predicted"/>
<dbReference type="GeneID" id="91284097"/>
<protein>
    <submittedName>
        <fullName evidence="2">Uncharacterized protein</fullName>
    </submittedName>
</protein>
<dbReference type="EMBL" id="CP032427">
    <property type="protein sequence ID" value="AYC40958.1"/>
    <property type="molecule type" value="Genomic_DNA"/>
</dbReference>
<feature type="transmembrane region" description="Helical" evidence="1">
    <location>
        <begin position="6"/>
        <end position="25"/>
    </location>
</feature>
<sequence>MFFLVPLLVLVLGGVACGLLGFGGGRAADWFVRRAELPAALLGFAALAGAATAALYAWGLLYVGGAVLEAEDGGADSSPILPCRADERAAHVVDYSVSLLPLDFVCETGDGGSYRAGEVPGYVTPAVIGFALAAAGLAVASGYVSEVRLRAAARAGGGVRP</sequence>
<dbReference type="RefSeq" id="WP_120052135.1">
    <property type="nucleotide sequence ID" value="NZ_CP032427.1"/>
</dbReference>
<gene>
    <name evidence="2" type="ORF">DWG14_05234</name>
</gene>
<dbReference type="KEGG" id="sge:DWG14_05234"/>